<keyword evidence="2" id="KW-1185">Reference proteome</keyword>
<comment type="caution">
    <text evidence="1">The sequence shown here is derived from an EMBL/GenBank/DDBJ whole genome shotgun (WGS) entry which is preliminary data.</text>
</comment>
<proteinExistence type="predicted"/>
<accession>A0A2S7T1E3</accession>
<name>A0A2S7T1E3_9BACT</name>
<evidence type="ECO:0000313" key="1">
    <source>
        <dbReference type="EMBL" id="PQJ12576.1"/>
    </source>
</evidence>
<dbReference type="AlphaFoldDB" id="A0A2S7T1E3"/>
<dbReference type="EMBL" id="PPSL01000001">
    <property type="protein sequence ID" value="PQJ12576.1"/>
    <property type="molecule type" value="Genomic_DNA"/>
</dbReference>
<evidence type="ECO:0008006" key="3">
    <source>
        <dbReference type="Google" id="ProtNLM"/>
    </source>
</evidence>
<reference evidence="1 2" key="1">
    <citation type="submission" date="2018-01" db="EMBL/GenBank/DDBJ databases">
        <title>A novel member of the phylum Bacteroidetes isolated from glacier ice.</title>
        <authorList>
            <person name="Liu Q."/>
            <person name="Xin Y.-H."/>
        </authorList>
    </citation>
    <scope>NUCLEOTIDE SEQUENCE [LARGE SCALE GENOMIC DNA]</scope>
    <source>
        <strain evidence="1 2">RB1R16</strain>
    </source>
</reference>
<protein>
    <recommendedName>
        <fullName evidence="3">Thiol:disulfide interchange protein DsbD N-terminal domain-containing protein</fullName>
    </recommendedName>
</protein>
<gene>
    <name evidence="1" type="ORF">CJD36_002180</name>
</gene>
<sequence length="137" mass="16284">MTGYTSVMAQTERYPAKWRYNLKRNTTGETDLIFHLELERGWHVRILDKGDTIFRSPEFSFTRNEELKLVGDMQQEGIREKVTIDSVKYDVYSYKVLYKQQIEAKPDTKISGWYTYQVCNSEKCLAIKKEKFAFIMK</sequence>
<evidence type="ECO:0000313" key="2">
    <source>
        <dbReference type="Proteomes" id="UP000239872"/>
    </source>
</evidence>
<dbReference type="Proteomes" id="UP000239872">
    <property type="component" value="Unassembled WGS sequence"/>
</dbReference>
<organism evidence="1 2">
    <name type="scientific">Flavipsychrobacter stenotrophus</name>
    <dbReference type="NCBI Taxonomy" id="2077091"/>
    <lineage>
        <taxon>Bacteria</taxon>
        <taxon>Pseudomonadati</taxon>
        <taxon>Bacteroidota</taxon>
        <taxon>Chitinophagia</taxon>
        <taxon>Chitinophagales</taxon>
        <taxon>Chitinophagaceae</taxon>
        <taxon>Flavipsychrobacter</taxon>
    </lineage>
</organism>